<dbReference type="SUPFAM" id="SSF63829">
    <property type="entry name" value="Calcium-dependent phosphotriesterase"/>
    <property type="match status" value="1"/>
</dbReference>
<dbReference type="PANTHER" id="PTHR24104:SF25">
    <property type="entry name" value="PROTEIN LIN-41"/>
    <property type="match status" value="1"/>
</dbReference>
<dbReference type="GO" id="GO:0061630">
    <property type="term" value="F:ubiquitin protein ligase activity"/>
    <property type="evidence" value="ECO:0007669"/>
    <property type="project" value="TreeGrafter"/>
</dbReference>
<dbReference type="PANTHER" id="PTHR24104">
    <property type="entry name" value="E3 UBIQUITIN-PROTEIN LIGASE NHLRC1-RELATED"/>
    <property type="match status" value="1"/>
</dbReference>
<proteinExistence type="predicted"/>
<feature type="repeat" description="NHL" evidence="2">
    <location>
        <begin position="247"/>
        <end position="291"/>
    </location>
</feature>
<feature type="repeat" description="NHL" evidence="2">
    <location>
        <begin position="167"/>
        <end position="203"/>
    </location>
</feature>
<dbReference type="InterPro" id="IPR050952">
    <property type="entry name" value="TRIM-NHL_E3_ligases"/>
</dbReference>
<organism evidence="4 5">
    <name type="scientific">Oopsacas minuta</name>
    <dbReference type="NCBI Taxonomy" id="111878"/>
    <lineage>
        <taxon>Eukaryota</taxon>
        <taxon>Metazoa</taxon>
        <taxon>Porifera</taxon>
        <taxon>Hexactinellida</taxon>
        <taxon>Hexasterophora</taxon>
        <taxon>Lyssacinosida</taxon>
        <taxon>Leucopsacidae</taxon>
        <taxon>Oopsacas</taxon>
    </lineage>
</organism>
<dbReference type="GO" id="GO:0008270">
    <property type="term" value="F:zinc ion binding"/>
    <property type="evidence" value="ECO:0007669"/>
    <property type="project" value="UniProtKB-KW"/>
</dbReference>
<dbReference type="InterPro" id="IPR011042">
    <property type="entry name" value="6-blade_b-propeller_TolB-like"/>
</dbReference>
<gene>
    <name evidence="4" type="ORF">LOD99_15284</name>
</gene>
<name>A0AAV7KBG2_9METZ</name>
<keyword evidence="1" id="KW-0677">Repeat</keyword>
<dbReference type="AlphaFoldDB" id="A0AAV7KBG2"/>
<sequence>MASVQGNRKFIEQVKESRKRIEDSFKRSHEALRVRESNLLSRIDEIEKEYNIKTQELQELLQALDKAKSMNADVLTSNTLTDTNQIIRSAIDNKITELTAETDSSIEFEWDNLFETDIEQLGSIKLNGETNISPTRTFPPQVKHVVPDYKAKQLPTAYCCKKSSDKKAPGELNSPRSIAVHYQTGNIYIADENNHRVQVFSCNGNYLFMFSDKMDKPRGICISQNKVFVTQRNGNCINMYELEGKLIKSVGSEGNGEIQFNRPHGLDVFDRNRNVYVCDYNNDRVQILTQELKFHSMLGIGVFNHPHDVKVTRDRVLVLDESDPCMFVFNSDHVLTNRLITRGGGKQTNISFCFDLDREYNIIMSDCFNNCVYVFNQEGEQIHKFGKNGQGIGEFIHPYGIVLDNTGHIIVVCEKDTACLQFF</sequence>
<dbReference type="Gene3D" id="2.120.10.30">
    <property type="entry name" value="TolB, C-terminal domain"/>
    <property type="match status" value="2"/>
</dbReference>
<feature type="coiled-coil region" evidence="3">
    <location>
        <begin position="29"/>
        <end position="70"/>
    </location>
</feature>
<keyword evidence="5" id="KW-1185">Reference proteome</keyword>
<dbReference type="CDD" id="cd05819">
    <property type="entry name" value="NHL"/>
    <property type="match status" value="1"/>
</dbReference>
<evidence type="ECO:0000313" key="4">
    <source>
        <dbReference type="EMBL" id="KAI6658484.1"/>
    </source>
</evidence>
<protein>
    <submittedName>
        <fullName evidence="4">PKD domain-containing protein</fullName>
    </submittedName>
</protein>
<evidence type="ECO:0000256" key="3">
    <source>
        <dbReference type="SAM" id="Coils"/>
    </source>
</evidence>
<dbReference type="GO" id="GO:0000209">
    <property type="term" value="P:protein polyubiquitination"/>
    <property type="evidence" value="ECO:0007669"/>
    <property type="project" value="TreeGrafter"/>
</dbReference>
<dbReference type="EMBL" id="JAKMXF010000088">
    <property type="protein sequence ID" value="KAI6658484.1"/>
    <property type="molecule type" value="Genomic_DNA"/>
</dbReference>
<dbReference type="Pfam" id="PF17170">
    <property type="entry name" value="DUF5128"/>
    <property type="match status" value="1"/>
</dbReference>
<keyword evidence="3" id="KW-0175">Coiled coil</keyword>
<comment type="caution">
    <text evidence="4">The sequence shown here is derived from an EMBL/GenBank/DDBJ whole genome shotgun (WGS) entry which is preliminary data.</text>
</comment>
<dbReference type="Proteomes" id="UP001165289">
    <property type="component" value="Unassembled WGS sequence"/>
</dbReference>
<accession>A0AAV7KBG2</accession>
<dbReference type="Pfam" id="PF01436">
    <property type="entry name" value="NHL"/>
    <property type="match status" value="2"/>
</dbReference>
<evidence type="ECO:0000313" key="5">
    <source>
        <dbReference type="Proteomes" id="UP001165289"/>
    </source>
</evidence>
<dbReference type="PROSITE" id="PS51125">
    <property type="entry name" value="NHL"/>
    <property type="match status" value="2"/>
</dbReference>
<evidence type="ECO:0000256" key="2">
    <source>
        <dbReference type="PROSITE-ProRule" id="PRU00504"/>
    </source>
</evidence>
<reference evidence="4 5" key="1">
    <citation type="journal article" date="2023" name="BMC Biol.">
        <title>The compact genome of the sponge Oopsacas minuta (Hexactinellida) is lacking key metazoan core genes.</title>
        <authorList>
            <person name="Santini S."/>
            <person name="Schenkelaars Q."/>
            <person name="Jourda C."/>
            <person name="Duchesne M."/>
            <person name="Belahbib H."/>
            <person name="Rocher C."/>
            <person name="Selva M."/>
            <person name="Riesgo A."/>
            <person name="Vervoort M."/>
            <person name="Leys S.P."/>
            <person name="Kodjabachian L."/>
            <person name="Le Bivic A."/>
            <person name="Borchiellini C."/>
            <person name="Claverie J.M."/>
            <person name="Renard E."/>
        </authorList>
    </citation>
    <scope>NUCLEOTIDE SEQUENCE [LARGE SCALE GENOMIC DNA]</scope>
    <source>
        <strain evidence="4">SPO-2</strain>
    </source>
</reference>
<evidence type="ECO:0000256" key="1">
    <source>
        <dbReference type="ARBA" id="ARBA00022737"/>
    </source>
</evidence>
<dbReference type="InterPro" id="IPR001258">
    <property type="entry name" value="NHL_repeat"/>
</dbReference>
<dbReference type="GO" id="GO:0043161">
    <property type="term" value="P:proteasome-mediated ubiquitin-dependent protein catabolic process"/>
    <property type="evidence" value="ECO:0007669"/>
    <property type="project" value="TreeGrafter"/>
</dbReference>